<dbReference type="AlphaFoldDB" id="A0A4Y2AQD3"/>
<organism evidence="2 3">
    <name type="scientific">Araneus ventricosus</name>
    <name type="common">Orbweaver spider</name>
    <name type="synonym">Epeira ventricosa</name>
    <dbReference type="NCBI Taxonomy" id="182803"/>
    <lineage>
        <taxon>Eukaryota</taxon>
        <taxon>Metazoa</taxon>
        <taxon>Ecdysozoa</taxon>
        <taxon>Arthropoda</taxon>
        <taxon>Chelicerata</taxon>
        <taxon>Arachnida</taxon>
        <taxon>Araneae</taxon>
        <taxon>Araneomorphae</taxon>
        <taxon>Entelegynae</taxon>
        <taxon>Araneoidea</taxon>
        <taxon>Araneidae</taxon>
        <taxon>Araneus</taxon>
    </lineage>
</organism>
<keyword evidence="3" id="KW-1185">Reference proteome</keyword>
<reference evidence="2 3" key="1">
    <citation type="journal article" date="2019" name="Sci. Rep.">
        <title>Orb-weaving spider Araneus ventricosus genome elucidates the spidroin gene catalogue.</title>
        <authorList>
            <person name="Kono N."/>
            <person name="Nakamura H."/>
            <person name="Ohtoshi R."/>
            <person name="Moran D.A.P."/>
            <person name="Shinohara A."/>
            <person name="Yoshida Y."/>
            <person name="Fujiwara M."/>
            <person name="Mori M."/>
            <person name="Tomita M."/>
            <person name="Arakawa K."/>
        </authorList>
    </citation>
    <scope>NUCLEOTIDE SEQUENCE [LARGE SCALE GENOMIC DNA]</scope>
</reference>
<accession>A0A4Y2AQD3</accession>
<dbReference type="EMBL" id="BGPR01000025">
    <property type="protein sequence ID" value="GBL81406.1"/>
    <property type="molecule type" value="Genomic_DNA"/>
</dbReference>
<comment type="caution">
    <text evidence="2">The sequence shown here is derived from an EMBL/GenBank/DDBJ whole genome shotgun (WGS) entry which is preliminary data.</text>
</comment>
<protein>
    <submittedName>
        <fullName evidence="2">Uncharacterized protein</fullName>
    </submittedName>
</protein>
<gene>
    <name evidence="2" type="ORF">AVEN_143696_1</name>
</gene>
<evidence type="ECO:0000313" key="3">
    <source>
        <dbReference type="Proteomes" id="UP000499080"/>
    </source>
</evidence>
<feature type="region of interest" description="Disordered" evidence="1">
    <location>
        <begin position="42"/>
        <end position="72"/>
    </location>
</feature>
<sequence>MAKNIEPNCCLTAFNGADPSMQLSLMTTGGEHRFRFSVREWRATRRSSSPRDPPQKSPDLAKQRCPSDGTVSPDRLLKWIRRRTSLRGY</sequence>
<evidence type="ECO:0000256" key="1">
    <source>
        <dbReference type="SAM" id="MobiDB-lite"/>
    </source>
</evidence>
<dbReference type="Proteomes" id="UP000499080">
    <property type="component" value="Unassembled WGS sequence"/>
</dbReference>
<evidence type="ECO:0000313" key="2">
    <source>
        <dbReference type="EMBL" id="GBL81406.1"/>
    </source>
</evidence>
<proteinExistence type="predicted"/>
<name>A0A4Y2AQD3_ARAVE</name>